<accession>A0A1H4NK28</accession>
<dbReference type="Pfam" id="PF11672">
    <property type="entry name" value="DUF3268"/>
    <property type="match status" value="2"/>
</dbReference>
<dbReference type="Proteomes" id="UP000198992">
    <property type="component" value="Unassembled WGS sequence"/>
</dbReference>
<dbReference type="AlphaFoldDB" id="A0A1H4NK28"/>
<gene>
    <name evidence="1" type="ORF">SAMN05444164_0653</name>
</gene>
<proteinExistence type="predicted"/>
<dbReference type="InterPro" id="IPR021686">
    <property type="entry name" value="DUF3268"/>
</dbReference>
<sequence>MTETAPICCGVATRLTTGTEIYPHRRDLHWKHFYKCDRCGAYCGCHPGTTKSLGTPANAATRAARSNLHDNVFDPIWKSALETGHYSPEDHRTENRIKKAARSRLYRYLAHHLGIDRDDCHFGMFTLEQCQRATEILTGLTYRAVRDWHYAQVKQNGKAETAHG</sequence>
<dbReference type="RefSeq" id="WP_092114181.1">
    <property type="nucleotide sequence ID" value="NZ_FNTH01000001.1"/>
</dbReference>
<dbReference type="OrthoDB" id="1028010at2"/>
<protein>
    <submittedName>
        <fullName evidence="1">Uncharacterized protein</fullName>
    </submittedName>
</protein>
<organism evidence="1 2">
    <name type="scientific">Bradyrhizobium erythrophlei</name>
    <dbReference type="NCBI Taxonomy" id="1437360"/>
    <lineage>
        <taxon>Bacteria</taxon>
        <taxon>Pseudomonadati</taxon>
        <taxon>Pseudomonadota</taxon>
        <taxon>Alphaproteobacteria</taxon>
        <taxon>Hyphomicrobiales</taxon>
        <taxon>Nitrobacteraceae</taxon>
        <taxon>Bradyrhizobium</taxon>
    </lineage>
</organism>
<dbReference type="EMBL" id="FNTH01000001">
    <property type="protein sequence ID" value="SEB95566.1"/>
    <property type="molecule type" value="Genomic_DNA"/>
</dbReference>
<reference evidence="1 2" key="1">
    <citation type="submission" date="2016-10" db="EMBL/GenBank/DDBJ databases">
        <authorList>
            <person name="de Groot N.N."/>
        </authorList>
    </citation>
    <scope>NUCLEOTIDE SEQUENCE [LARGE SCALE GENOMIC DNA]</scope>
    <source>
        <strain evidence="1 2">MT12</strain>
    </source>
</reference>
<evidence type="ECO:0000313" key="1">
    <source>
        <dbReference type="EMBL" id="SEB95566.1"/>
    </source>
</evidence>
<name>A0A1H4NK28_9BRAD</name>
<evidence type="ECO:0000313" key="2">
    <source>
        <dbReference type="Proteomes" id="UP000198992"/>
    </source>
</evidence>